<dbReference type="GO" id="GO:0005524">
    <property type="term" value="F:ATP binding"/>
    <property type="evidence" value="ECO:0007669"/>
    <property type="project" value="UniProtKB-KW"/>
</dbReference>
<feature type="domain" description="GS catalytic" evidence="7">
    <location>
        <begin position="102"/>
        <end position="429"/>
    </location>
</feature>
<keyword evidence="4" id="KW-0067">ATP-binding</keyword>
<dbReference type="InterPro" id="IPR008147">
    <property type="entry name" value="Gln_synt_N"/>
</dbReference>
<keyword evidence="3" id="KW-0547">Nucleotide-binding</keyword>
<dbReference type="Proteomes" id="UP000331127">
    <property type="component" value="Unassembled WGS sequence"/>
</dbReference>
<dbReference type="RefSeq" id="WP_155352958.1">
    <property type="nucleotide sequence ID" value="NZ_BAAAHL010000077.1"/>
</dbReference>
<dbReference type="Pfam" id="PF00120">
    <property type="entry name" value="Gln-synt_C"/>
    <property type="match status" value="1"/>
</dbReference>
<dbReference type="AlphaFoldDB" id="A0A5M3WG39"/>
<dbReference type="GO" id="GO:0006542">
    <property type="term" value="P:glutamine biosynthetic process"/>
    <property type="evidence" value="ECO:0007669"/>
    <property type="project" value="InterPro"/>
</dbReference>
<keyword evidence="2" id="KW-0436">Ligase</keyword>
<dbReference type="Pfam" id="PF16952">
    <property type="entry name" value="Gln-synt_N_2"/>
    <property type="match status" value="1"/>
</dbReference>
<organism evidence="8 9">
    <name type="scientific">Acrocarpospora macrocephala</name>
    <dbReference type="NCBI Taxonomy" id="150177"/>
    <lineage>
        <taxon>Bacteria</taxon>
        <taxon>Bacillati</taxon>
        <taxon>Actinomycetota</taxon>
        <taxon>Actinomycetes</taxon>
        <taxon>Streptosporangiales</taxon>
        <taxon>Streptosporangiaceae</taxon>
        <taxon>Acrocarpospora</taxon>
    </lineage>
</organism>
<evidence type="ECO:0000256" key="4">
    <source>
        <dbReference type="ARBA" id="ARBA00022840"/>
    </source>
</evidence>
<sequence>MMTGTVFVATCDLAAQVRGRAIPAARLERTLATGVGWVPANLALTGFGHLAGGSPFGSTGDLRLLPDPASAIEVPADGETPGVRLYLADQTGLDGVPWEGCPRTFLAAALRELRESAGLELRAAFEHEFMLDGPDGEAPFSFQRLRTAEPFGTDLVTLLEHAGLEPECWLPEYGSGQFEITLRPAPGLVAADRAVLLRELVRDLARRRGRRATFAPIADPEDVGNGVHVHFSLHAVGGGPVMYDAGAPGRLSDLAARFAAGILRHAAAVVAVTAPNPVSSLRLTPHRWSAGGVFLAERNREALLRIAPTVEIGGADPAAQLHLEYRAADATANPWLVLGTLVRAGLAGLAGGERAHVWPESATEADLAGEPALPDALPTALAALERDPVARGWLPPTLLDAFLAVRRAELAEVAGLSVAELCRKVVDAY</sequence>
<protein>
    <submittedName>
        <fullName evidence="8">Glutamine synthetase</fullName>
    </submittedName>
</protein>
<accession>A0A5M3WG39</accession>
<reference evidence="8 9" key="1">
    <citation type="submission" date="2019-10" db="EMBL/GenBank/DDBJ databases">
        <title>Whole genome shotgun sequence of Acrocarpospora macrocephala NBRC 16266.</title>
        <authorList>
            <person name="Ichikawa N."/>
            <person name="Kimura A."/>
            <person name="Kitahashi Y."/>
            <person name="Komaki H."/>
            <person name="Oguchi A."/>
        </authorList>
    </citation>
    <scope>NUCLEOTIDE SEQUENCE [LARGE SCALE GENOMIC DNA]</scope>
    <source>
        <strain evidence="8 9">NBRC 16266</strain>
    </source>
</reference>
<evidence type="ECO:0000313" key="9">
    <source>
        <dbReference type="Proteomes" id="UP000331127"/>
    </source>
</evidence>
<evidence type="ECO:0000256" key="6">
    <source>
        <dbReference type="RuleBase" id="RU000384"/>
    </source>
</evidence>
<name>A0A5M3WG39_9ACTN</name>
<dbReference type="Gene3D" id="3.30.590.10">
    <property type="entry name" value="Glutamine synthetase/guanido kinase, catalytic domain"/>
    <property type="match status" value="1"/>
</dbReference>
<dbReference type="GO" id="GO:0004356">
    <property type="term" value="F:glutamine synthetase activity"/>
    <property type="evidence" value="ECO:0007669"/>
    <property type="project" value="InterPro"/>
</dbReference>
<dbReference type="InterPro" id="IPR014746">
    <property type="entry name" value="Gln_synth/guanido_kin_cat_dom"/>
</dbReference>
<dbReference type="InterPro" id="IPR008146">
    <property type="entry name" value="Gln_synth_cat_dom"/>
</dbReference>
<evidence type="ECO:0000259" key="7">
    <source>
        <dbReference type="PROSITE" id="PS51987"/>
    </source>
</evidence>
<dbReference type="InterPro" id="IPR036651">
    <property type="entry name" value="Gln_synt_N_sf"/>
</dbReference>
<evidence type="ECO:0000256" key="1">
    <source>
        <dbReference type="ARBA" id="ARBA00009897"/>
    </source>
</evidence>
<evidence type="ECO:0000256" key="2">
    <source>
        <dbReference type="ARBA" id="ARBA00022598"/>
    </source>
</evidence>
<dbReference type="OrthoDB" id="3277468at2"/>
<dbReference type="SMART" id="SM01230">
    <property type="entry name" value="Gln-synt_C"/>
    <property type="match status" value="1"/>
</dbReference>
<dbReference type="PROSITE" id="PS51987">
    <property type="entry name" value="GS_CATALYTIC"/>
    <property type="match status" value="1"/>
</dbReference>
<dbReference type="SUPFAM" id="SSF55931">
    <property type="entry name" value="Glutamine synthetase/guanido kinase"/>
    <property type="match status" value="1"/>
</dbReference>
<evidence type="ECO:0000256" key="3">
    <source>
        <dbReference type="ARBA" id="ARBA00022741"/>
    </source>
</evidence>
<gene>
    <name evidence="8" type="ORF">Amac_008450</name>
</gene>
<dbReference type="PANTHER" id="PTHR43785">
    <property type="entry name" value="GAMMA-GLUTAMYLPUTRESCINE SYNTHETASE"/>
    <property type="match status" value="1"/>
</dbReference>
<evidence type="ECO:0000256" key="5">
    <source>
        <dbReference type="PROSITE-ProRule" id="PRU01331"/>
    </source>
</evidence>
<keyword evidence="9" id="KW-1185">Reference proteome</keyword>
<dbReference type="EMBL" id="BLAE01000005">
    <property type="protein sequence ID" value="GES07250.1"/>
    <property type="molecule type" value="Genomic_DNA"/>
</dbReference>
<comment type="similarity">
    <text evidence="1 5 6">Belongs to the glutamine synthetase family.</text>
</comment>
<evidence type="ECO:0000313" key="8">
    <source>
        <dbReference type="EMBL" id="GES07250.1"/>
    </source>
</evidence>
<comment type="caution">
    <text evidence="8">The sequence shown here is derived from an EMBL/GenBank/DDBJ whole genome shotgun (WGS) entry which is preliminary data.</text>
</comment>
<dbReference type="PANTHER" id="PTHR43785:SF12">
    <property type="entry name" value="TYPE-1 GLUTAMINE SYNTHETASE 2"/>
    <property type="match status" value="1"/>
</dbReference>
<dbReference type="Gene3D" id="3.10.20.70">
    <property type="entry name" value="Glutamine synthetase, N-terminal domain"/>
    <property type="match status" value="1"/>
</dbReference>
<proteinExistence type="inferred from homology"/>